<evidence type="ECO:0000313" key="7">
    <source>
        <dbReference type="Proteomes" id="UP000094389"/>
    </source>
</evidence>
<dbReference type="Pfam" id="PF00899">
    <property type="entry name" value="ThiF"/>
    <property type="match status" value="1"/>
</dbReference>
<dbReference type="InterPro" id="IPR030667">
    <property type="entry name" value="APP-BP1"/>
</dbReference>
<dbReference type="UniPathway" id="UPA00885"/>
<dbReference type="InterPro" id="IPR000594">
    <property type="entry name" value="ThiF_NAD_FAD-bd"/>
</dbReference>
<dbReference type="AlphaFoldDB" id="A0A1E4S541"/>
<evidence type="ECO:0000259" key="5">
    <source>
        <dbReference type="Pfam" id="PF00899"/>
    </source>
</evidence>
<dbReference type="STRING" id="983966.A0A1E4S541"/>
<evidence type="ECO:0000256" key="1">
    <source>
        <dbReference type="ARBA" id="ARBA00005032"/>
    </source>
</evidence>
<dbReference type="PANTHER" id="PTHR10953">
    <property type="entry name" value="UBIQUITIN-ACTIVATING ENZYME E1"/>
    <property type="match status" value="1"/>
</dbReference>
<dbReference type="Gene3D" id="3.40.50.12550">
    <property type="entry name" value="Ubiquitin-activating enzyme E1, inactive adenylation domain, subdomain 2"/>
    <property type="match status" value="1"/>
</dbReference>
<keyword evidence="3 4" id="KW-0833">Ubl conjugation pathway</keyword>
<sequence length="500" mass="57203">MDREEKYDRQLRLWENQGQQLLESARVLVVQPTVTSLELVKNLVLPGVGSFTLLDEPQTVQSEDLVSFYLSPDDVGSERMSSLVKNLNELNEDVAGDFHHVEDVNVWLQTVQPTDFWNQYDLVVLNWEYPLVLEQLSKLKIPVIVTNTLGFYGILRIFKPSVEVVETHTQGVADLRIVNPWDELLQYSDSIDLESLDVEEHAQIPYLIIQLKAVQAWRKAHTQLPKTSQEKKGFKKMIMDWKKDYQELNFDEAVENSHMIMSSTGVPHSIQELLQQVDTRLEEENSRSLFWILVKALKAFVTRTGVLPLTGALPDMTSSTGNYLALKKIYQGKADADRALFTQKLDKILETMHWNHAVDPQTVQTFLKNSRHLYFSQSSCQPLNYVNTKIATEHEDSKSNLVLIGIFLVQQYILAHNALPTLDHLDDLFSQRKSLTASHELYDVLREILRAQGQQLNNICSVMGGIAGQEAIKLVTNQYIPVDNTLIFDGLRSVTERWKV</sequence>
<comment type="function">
    <text evidence="4">Regulatory subunit of the dimeric UBA3-ULA1 E1 enzyme.</text>
</comment>
<evidence type="ECO:0000256" key="4">
    <source>
        <dbReference type="PIRNR" id="PIRNR039099"/>
    </source>
</evidence>
<dbReference type="SUPFAM" id="SSF69572">
    <property type="entry name" value="Activating enzymes of the ubiquitin-like proteins"/>
    <property type="match status" value="1"/>
</dbReference>
<reference evidence="6 7" key="1">
    <citation type="journal article" date="2016" name="Proc. Natl. Acad. Sci. U.S.A.">
        <title>Comparative genomics of biotechnologically important yeasts.</title>
        <authorList>
            <person name="Riley R."/>
            <person name="Haridas S."/>
            <person name="Wolfe K.H."/>
            <person name="Lopes M.R."/>
            <person name="Hittinger C.T."/>
            <person name="Goeker M."/>
            <person name="Salamov A.A."/>
            <person name="Wisecaver J.H."/>
            <person name="Long T.M."/>
            <person name="Calvey C.H."/>
            <person name="Aerts A.L."/>
            <person name="Barry K.W."/>
            <person name="Choi C."/>
            <person name="Clum A."/>
            <person name="Coughlan A.Y."/>
            <person name="Deshpande S."/>
            <person name="Douglass A.P."/>
            <person name="Hanson S.J."/>
            <person name="Klenk H.-P."/>
            <person name="LaButti K.M."/>
            <person name="Lapidus A."/>
            <person name="Lindquist E.A."/>
            <person name="Lipzen A.M."/>
            <person name="Meier-Kolthoff J.P."/>
            <person name="Ohm R.A."/>
            <person name="Otillar R.P."/>
            <person name="Pangilinan J.L."/>
            <person name="Peng Y."/>
            <person name="Rokas A."/>
            <person name="Rosa C.A."/>
            <person name="Scheuner C."/>
            <person name="Sibirny A.A."/>
            <person name="Slot J.C."/>
            <person name="Stielow J.B."/>
            <person name="Sun H."/>
            <person name="Kurtzman C.P."/>
            <person name="Blackwell M."/>
            <person name="Grigoriev I.V."/>
            <person name="Jeffries T.W."/>
        </authorList>
    </citation>
    <scope>NUCLEOTIDE SEQUENCE [LARGE SCALE GENOMIC DNA]</scope>
    <source>
        <strain evidence="7">ATCC 18201 / CBS 1600 / BCRC 20928 / JCM 3617 / NBRC 0987 / NRRL Y-1542</strain>
    </source>
</reference>
<dbReference type="OMA" id="KLITHQY"/>
<gene>
    <name evidence="6" type="ORF">CYBJADRAFT_166404</name>
</gene>
<name>A0A1E4S541_CYBJN</name>
<dbReference type="GeneID" id="30988868"/>
<dbReference type="GO" id="GO:0019781">
    <property type="term" value="F:NEDD8 activating enzyme activity"/>
    <property type="evidence" value="ECO:0007669"/>
    <property type="project" value="UniProtKB-UniRule"/>
</dbReference>
<dbReference type="EMBL" id="KV453927">
    <property type="protein sequence ID" value="ODV74605.1"/>
    <property type="molecule type" value="Genomic_DNA"/>
</dbReference>
<evidence type="ECO:0000256" key="2">
    <source>
        <dbReference type="ARBA" id="ARBA00006868"/>
    </source>
</evidence>
<dbReference type="GO" id="GO:0045116">
    <property type="term" value="P:protein neddylation"/>
    <property type="evidence" value="ECO:0007669"/>
    <property type="project" value="UniProtKB-UniRule"/>
</dbReference>
<evidence type="ECO:0000313" key="6">
    <source>
        <dbReference type="EMBL" id="ODV74605.1"/>
    </source>
</evidence>
<dbReference type="InterPro" id="IPR045886">
    <property type="entry name" value="ThiF/MoeB/HesA"/>
</dbReference>
<dbReference type="PANTHER" id="PTHR10953:SF29">
    <property type="entry name" value="NEDD8-ACTIVATING ENZYME E1 REGULATORY SUBUNIT"/>
    <property type="match status" value="1"/>
</dbReference>
<dbReference type="Proteomes" id="UP000094389">
    <property type="component" value="Unassembled WGS sequence"/>
</dbReference>
<protein>
    <recommendedName>
        <fullName evidence="4">NEDD8-activating enzyme E1 regulatory subunit</fullName>
    </recommendedName>
</protein>
<dbReference type="GO" id="GO:0005737">
    <property type="term" value="C:cytoplasm"/>
    <property type="evidence" value="ECO:0007669"/>
    <property type="project" value="TreeGrafter"/>
</dbReference>
<feature type="domain" description="THIF-type NAD/FAD binding fold" evidence="5">
    <location>
        <begin position="7"/>
        <end position="493"/>
    </location>
</feature>
<comment type="pathway">
    <text evidence="1 4">Protein modification; protein neddylation.</text>
</comment>
<dbReference type="RefSeq" id="XP_020071644.1">
    <property type="nucleotide sequence ID" value="XM_020214472.1"/>
</dbReference>
<dbReference type="OrthoDB" id="1708823at2759"/>
<dbReference type="Gene3D" id="3.40.50.720">
    <property type="entry name" value="NAD(P)-binding Rossmann-like Domain"/>
    <property type="match status" value="1"/>
</dbReference>
<dbReference type="InterPro" id="IPR035985">
    <property type="entry name" value="Ubiquitin-activating_enz"/>
</dbReference>
<accession>A0A1E4S541</accession>
<evidence type="ECO:0000256" key="3">
    <source>
        <dbReference type="ARBA" id="ARBA00022786"/>
    </source>
</evidence>
<comment type="similarity">
    <text evidence="2 4">Belongs to the ubiquitin-activating E1 family. ULA1 subfamily.</text>
</comment>
<organism evidence="6 7">
    <name type="scientific">Cyberlindnera jadinii (strain ATCC 18201 / CBS 1600 / BCRC 20928 / JCM 3617 / NBRC 0987 / NRRL Y-1542)</name>
    <name type="common">Torula yeast</name>
    <name type="synonym">Candida utilis</name>
    <dbReference type="NCBI Taxonomy" id="983966"/>
    <lineage>
        <taxon>Eukaryota</taxon>
        <taxon>Fungi</taxon>
        <taxon>Dikarya</taxon>
        <taxon>Ascomycota</taxon>
        <taxon>Saccharomycotina</taxon>
        <taxon>Saccharomycetes</taxon>
        <taxon>Phaffomycetales</taxon>
        <taxon>Phaffomycetaceae</taxon>
        <taxon>Cyberlindnera</taxon>
    </lineage>
</organism>
<keyword evidence="7" id="KW-1185">Reference proteome</keyword>
<proteinExistence type="inferred from homology"/>
<dbReference type="PIRSF" id="PIRSF039099">
    <property type="entry name" value="APP-BP1"/>
    <property type="match status" value="1"/>
</dbReference>